<feature type="compositionally biased region" description="Polar residues" evidence="1">
    <location>
        <begin position="234"/>
        <end position="251"/>
    </location>
</feature>
<organism evidence="2 3">
    <name type="scientific">Coniochaeta pulveracea</name>
    <dbReference type="NCBI Taxonomy" id="177199"/>
    <lineage>
        <taxon>Eukaryota</taxon>
        <taxon>Fungi</taxon>
        <taxon>Dikarya</taxon>
        <taxon>Ascomycota</taxon>
        <taxon>Pezizomycotina</taxon>
        <taxon>Sordariomycetes</taxon>
        <taxon>Sordariomycetidae</taxon>
        <taxon>Coniochaetales</taxon>
        <taxon>Coniochaetaceae</taxon>
        <taxon>Coniochaeta</taxon>
    </lineage>
</organism>
<feature type="compositionally biased region" description="Polar residues" evidence="1">
    <location>
        <begin position="19"/>
        <end position="29"/>
    </location>
</feature>
<evidence type="ECO:0000313" key="3">
    <source>
        <dbReference type="Proteomes" id="UP000275385"/>
    </source>
</evidence>
<dbReference type="EMBL" id="QVQW01000036">
    <property type="protein sequence ID" value="RKU43934.1"/>
    <property type="molecule type" value="Genomic_DNA"/>
</dbReference>
<dbReference type="AlphaFoldDB" id="A0A420Y7Q9"/>
<reference evidence="2 3" key="1">
    <citation type="submission" date="2018-08" db="EMBL/GenBank/DDBJ databases">
        <title>Draft genome of the lignicolous fungus Coniochaeta pulveracea.</title>
        <authorList>
            <person name="Borstlap C.J."/>
            <person name="De Witt R.N."/>
            <person name="Botha A."/>
            <person name="Volschenk H."/>
        </authorList>
    </citation>
    <scope>NUCLEOTIDE SEQUENCE [LARGE SCALE GENOMIC DNA]</scope>
    <source>
        <strain evidence="2 3">CAB683</strain>
    </source>
</reference>
<feature type="region of interest" description="Disordered" evidence="1">
    <location>
        <begin position="16"/>
        <end position="41"/>
    </location>
</feature>
<protein>
    <submittedName>
        <fullName evidence="2">Uncharacterized protein</fullName>
    </submittedName>
</protein>
<proteinExistence type="predicted"/>
<keyword evidence="3" id="KW-1185">Reference proteome</keyword>
<dbReference type="Proteomes" id="UP000275385">
    <property type="component" value="Unassembled WGS sequence"/>
</dbReference>
<dbReference type="OrthoDB" id="74545at2759"/>
<name>A0A420Y7Q9_9PEZI</name>
<feature type="compositionally biased region" description="Basic residues" evidence="1">
    <location>
        <begin position="220"/>
        <end position="233"/>
    </location>
</feature>
<accession>A0A420Y7Q9</accession>
<gene>
    <name evidence="2" type="ORF">DL546_001932</name>
</gene>
<comment type="caution">
    <text evidence="2">The sequence shown here is derived from an EMBL/GenBank/DDBJ whole genome shotgun (WGS) entry which is preliminary data.</text>
</comment>
<evidence type="ECO:0000256" key="1">
    <source>
        <dbReference type="SAM" id="MobiDB-lite"/>
    </source>
</evidence>
<dbReference type="STRING" id="177199.A0A420Y7Q9"/>
<feature type="region of interest" description="Disordered" evidence="1">
    <location>
        <begin position="296"/>
        <end position="315"/>
    </location>
</feature>
<feature type="region of interest" description="Disordered" evidence="1">
    <location>
        <begin position="210"/>
        <end position="253"/>
    </location>
</feature>
<sequence length="377" mass="41025">MSTRRIVNTLTAAFADSAATPTGSQSPSSAPEDHDGPSMFPDSSVPYLMTLHALLPDLLLPALNLLDRGLVERICRDETGDRDGAEAELAFYAVYADEDDDDIGEQSEGRQEGKDDEFDIVRLTAWNCTCAEFAMDAFGDKSMGLKAQMGGMGKVHAVGEITGIEAFMEGLDVEVEEYGEDQGYVDQGDVGSENEQGVVEETVRVMVDTAVAESDQHKGRENRKRTSSRHSISRLRQATTPMSQQAPSTRQALHDSTMEDIVNDLVDSAAMKVDMDALGFTMADAFIQELADVPDTDTDEEADSEGQVHRDDNQWQADGHGFGGISHDGLLLKDNNLVPCCKHLLACFLVEKCGGLLRPYIEERSVDKHELAGMAAI</sequence>
<evidence type="ECO:0000313" key="2">
    <source>
        <dbReference type="EMBL" id="RKU43934.1"/>
    </source>
</evidence>